<dbReference type="Gene3D" id="4.10.280.10">
    <property type="entry name" value="Helix-loop-helix DNA-binding domain"/>
    <property type="match status" value="1"/>
</dbReference>
<gene>
    <name evidence="2" type="primary">PTF1A</name>
</gene>
<dbReference type="CDD" id="cd11417">
    <property type="entry name" value="bHLH_TS_PTF1A"/>
    <property type="match status" value="1"/>
</dbReference>
<dbReference type="OrthoDB" id="10048995at2759"/>
<accession>T2MB86</accession>
<feature type="non-terminal residue" evidence="2">
    <location>
        <position position="1"/>
    </location>
</feature>
<dbReference type="InterPro" id="IPR036638">
    <property type="entry name" value="HLH_DNA-bd_sf"/>
</dbReference>
<dbReference type="PROSITE" id="PS50888">
    <property type="entry name" value="BHLH"/>
    <property type="match status" value="1"/>
</dbReference>
<sequence>MINMAMHENINYNSQSNQYEPGVHYFSCKQIKSTLKHNKKTSHKQYDSAYARTRSAANFRERRRMQCLNEAFEGLRTHIPSLPYEKRLSKIDTLKLAISYIQFLADLIKDDEEKKRVSSSSTNQNPEKILIYNTSIEYANSNGQSLRLKGHSLSWKSNKPQCSNGVVKTRKIWRPEQPEN</sequence>
<dbReference type="InterPro" id="IPR050283">
    <property type="entry name" value="E-box_TF_Regulators"/>
</dbReference>
<dbReference type="GO" id="GO:0046983">
    <property type="term" value="F:protein dimerization activity"/>
    <property type="evidence" value="ECO:0007669"/>
    <property type="project" value="InterPro"/>
</dbReference>
<dbReference type="PANTHER" id="PTHR23349">
    <property type="entry name" value="BASIC HELIX-LOOP-HELIX TRANSCRIPTION FACTOR, TWIST"/>
    <property type="match status" value="1"/>
</dbReference>
<dbReference type="PANTHER" id="PTHR23349:SF112">
    <property type="entry name" value="48 RELATED 1, ISOFORM B"/>
    <property type="match status" value="1"/>
</dbReference>
<dbReference type="SMART" id="SM00353">
    <property type="entry name" value="HLH"/>
    <property type="match status" value="1"/>
</dbReference>
<evidence type="ECO:0000259" key="1">
    <source>
        <dbReference type="PROSITE" id="PS50888"/>
    </source>
</evidence>
<dbReference type="GO" id="GO:0000981">
    <property type="term" value="F:DNA-binding transcription factor activity, RNA polymerase II-specific"/>
    <property type="evidence" value="ECO:0007669"/>
    <property type="project" value="TreeGrafter"/>
</dbReference>
<dbReference type="Pfam" id="PF00010">
    <property type="entry name" value="HLH"/>
    <property type="match status" value="1"/>
</dbReference>
<name>T2MB86_HYDVU</name>
<dbReference type="SUPFAM" id="SSF47459">
    <property type="entry name" value="HLH, helix-loop-helix DNA-binding domain"/>
    <property type="match status" value="1"/>
</dbReference>
<dbReference type="AlphaFoldDB" id="T2MB86"/>
<proteinExistence type="evidence at transcript level"/>
<evidence type="ECO:0000313" key="2">
    <source>
        <dbReference type="EMBL" id="CDG69192.1"/>
    </source>
</evidence>
<protein>
    <submittedName>
        <fullName evidence="2">Pancreas transcription factor 1 subunit alpha</fullName>
    </submittedName>
</protein>
<organism evidence="2">
    <name type="scientific">Hydra vulgaris</name>
    <name type="common">Hydra</name>
    <name type="synonym">Hydra attenuata</name>
    <dbReference type="NCBI Taxonomy" id="6087"/>
    <lineage>
        <taxon>Eukaryota</taxon>
        <taxon>Metazoa</taxon>
        <taxon>Cnidaria</taxon>
        <taxon>Hydrozoa</taxon>
        <taxon>Hydroidolina</taxon>
        <taxon>Anthoathecata</taxon>
        <taxon>Aplanulata</taxon>
        <taxon>Hydridae</taxon>
        <taxon>Hydra</taxon>
    </lineage>
</organism>
<dbReference type="GO" id="GO:0000977">
    <property type="term" value="F:RNA polymerase II transcription regulatory region sequence-specific DNA binding"/>
    <property type="evidence" value="ECO:0007669"/>
    <property type="project" value="TreeGrafter"/>
</dbReference>
<dbReference type="GO" id="GO:0032502">
    <property type="term" value="P:developmental process"/>
    <property type="evidence" value="ECO:0007669"/>
    <property type="project" value="TreeGrafter"/>
</dbReference>
<dbReference type="EMBL" id="HAAD01002960">
    <property type="protein sequence ID" value="CDG69192.1"/>
    <property type="molecule type" value="mRNA"/>
</dbReference>
<dbReference type="InterPro" id="IPR011598">
    <property type="entry name" value="bHLH_dom"/>
</dbReference>
<reference evidence="2" key="1">
    <citation type="journal article" date="2013" name="Genome Biol. Evol.">
        <title>Punctuated emergences of genetic and phenotypic innovations in eumetazoan, bilaterian, euteleostome, and hominidae ancestors.</title>
        <authorList>
            <person name="Wenger Y."/>
            <person name="Galliot B."/>
        </authorList>
    </citation>
    <scope>NUCLEOTIDE SEQUENCE</scope>
    <source>
        <tissue evidence="2">Whole animals</tissue>
    </source>
</reference>
<feature type="domain" description="BHLH" evidence="1">
    <location>
        <begin position="52"/>
        <end position="104"/>
    </location>
</feature>